<organism evidence="1 2">
    <name type="scientific">Tanacetum coccineum</name>
    <dbReference type="NCBI Taxonomy" id="301880"/>
    <lineage>
        <taxon>Eukaryota</taxon>
        <taxon>Viridiplantae</taxon>
        <taxon>Streptophyta</taxon>
        <taxon>Embryophyta</taxon>
        <taxon>Tracheophyta</taxon>
        <taxon>Spermatophyta</taxon>
        <taxon>Magnoliopsida</taxon>
        <taxon>eudicotyledons</taxon>
        <taxon>Gunneridae</taxon>
        <taxon>Pentapetalae</taxon>
        <taxon>asterids</taxon>
        <taxon>campanulids</taxon>
        <taxon>Asterales</taxon>
        <taxon>Asteraceae</taxon>
        <taxon>Asteroideae</taxon>
        <taxon>Anthemideae</taxon>
        <taxon>Anthemidinae</taxon>
        <taxon>Tanacetum</taxon>
    </lineage>
</organism>
<sequence>MLEYFTSNGLIESAVTTCLFVSFDYPLIVLITKETLPYRVLWSINDRMINVSKMMNEAKRHFQQTSLDVVGCEHAVATASAQNDNGSLEAESIVRAAHKVRFRLSTMSFYSGVRGVEV</sequence>
<protein>
    <submittedName>
        <fullName evidence="1">Uncharacterized protein</fullName>
    </submittedName>
</protein>
<evidence type="ECO:0000313" key="2">
    <source>
        <dbReference type="Proteomes" id="UP001151760"/>
    </source>
</evidence>
<name>A0ABQ5EM63_9ASTR</name>
<reference evidence="1" key="1">
    <citation type="journal article" date="2022" name="Int. J. Mol. Sci.">
        <title>Draft Genome of Tanacetum Coccineum: Genomic Comparison of Closely Related Tanacetum-Family Plants.</title>
        <authorList>
            <person name="Yamashiro T."/>
            <person name="Shiraishi A."/>
            <person name="Nakayama K."/>
            <person name="Satake H."/>
        </authorList>
    </citation>
    <scope>NUCLEOTIDE SEQUENCE</scope>
</reference>
<gene>
    <name evidence="1" type="ORF">Tco_0978166</name>
</gene>
<evidence type="ECO:0000313" key="1">
    <source>
        <dbReference type="EMBL" id="GJT52009.1"/>
    </source>
</evidence>
<proteinExistence type="predicted"/>
<comment type="caution">
    <text evidence="1">The sequence shown here is derived from an EMBL/GenBank/DDBJ whole genome shotgun (WGS) entry which is preliminary data.</text>
</comment>
<dbReference type="Proteomes" id="UP001151760">
    <property type="component" value="Unassembled WGS sequence"/>
</dbReference>
<reference evidence="1" key="2">
    <citation type="submission" date="2022-01" db="EMBL/GenBank/DDBJ databases">
        <authorList>
            <person name="Yamashiro T."/>
            <person name="Shiraishi A."/>
            <person name="Satake H."/>
            <person name="Nakayama K."/>
        </authorList>
    </citation>
    <scope>NUCLEOTIDE SEQUENCE</scope>
</reference>
<dbReference type="EMBL" id="BQNB010016455">
    <property type="protein sequence ID" value="GJT52009.1"/>
    <property type="molecule type" value="Genomic_DNA"/>
</dbReference>
<keyword evidence="2" id="KW-1185">Reference proteome</keyword>
<accession>A0ABQ5EM63</accession>